<sequence>MLDLSFLTEEEYEKLMKVLQRDAELKKKDGDRIRRIQGSIKDEKKKKFVTGEWFSEVKAKRFQEDLEGPDLLRASIRRKKGKLENEPNEHIPTGLESKAPPNPAFPEHAAATGEERSSTPALDTTEERKILPKPKPRPSALLLASHKRSSIHEVSSSESDIGTSPFVAATNSLHLSKRGHGRSPLPTSPSEDAVPQLSTAAGGEAFDGATGTTAGAKTPPEETYTPSKIPVKRRSSRTFPRSEQFLNHVGPAENTLENRKLLAGPKPVPAEGDSSQAVKQGTNYTISPMSNKEEDIGLDREHFKNLKKFWEKGADSVTGKNAPEDPSWVEADGRQFKLCRSLSVQSGQGQNSEEKPGAFPKTRTPYKRTITLSSSEEEPSYVAPARKGSISVVPRSTYAKSKGGLVTRSNSLSESNGKPPVPEEETAAQRCSKKSRLPVRAPSVKIESPTKEVSGSTFEPEPPTDEFIVAKERKRSANSLASRVQILIEPVLTDGENDDEKEERADLGAHDNMEVNGELPEEKTSE</sequence>
<dbReference type="GO" id="GO:0042043">
    <property type="term" value="F:neurexin family protein binding"/>
    <property type="evidence" value="ECO:0007669"/>
    <property type="project" value="TreeGrafter"/>
</dbReference>
<protein>
    <submittedName>
        <fullName evidence="3">SYTL2 protein</fullName>
    </submittedName>
</protein>
<feature type="non-terminal residue" evidence="3">
    <location>
        <position position="1"/>
    </location>
</feature>
<accession>A0A851DC56</accession>
<evidence type="ECO:0000313" key="3">
    <source>
        <dbReference type="EMBL" id="NWI66735.1"/>
    </source>
</evidence>
<dbReference type="Pfam" id="PF02318">
    <property type="entry name" value="FYVE_2"/>
    <property type="match status" value="1"/>
</dbReference>
<dbReference type="PANTHER" id="PTHR45716">
    <property type="entry name" value="BITESIZE, ISOFORM I"/>
    <property type="match status" value="1"/>
</dbReference>
<dbReference type="EMBL" id="WEIS01050397">
    <property type="protein sequence ID" value="NWI66735.1"/>
    <property type="molecule type" value="Genomic_DNA"/>
</dbReference>
<comment type="caution">
    <text evidence="3">The sequence shown here is derived from an EMBL/GenBank/DDBJ whole genome shotgun (WGS) entry which is preliminary data.</text>
</comment>
<feature type="region of interest" description="Disordered" evidence="1">
    <location>
        <begin position="340"/>
        <end position="526"/>
    </location>
</feature>
<proteinExistence type="predicted"/>
<dbReference type="PROSITE" id="PS50916">
    <property type="entry name" value="RABBD"/>
    <property type="match status" value="1"/>
</dbReference>
<feature type="non-terminal residue" evidence="3">
    <location>
        <position position="526"/>
    </location>
</feature>
<reference evidence="3" key="1">
    <citation type="submission" date="2019-10" db="EMBL/GenBank/DDBJ databases">
        <title>Bird 10,000 Genomes (B10K) Project - Family phase.</title>
        <authorList>
            <person name="Zhang G."/>
        </authorList>
    </citation>
    <scope>NUCLEOTIDE SEQUENCE</scope>
    <source>
        <strain evidence="3">B10K-DU-002-69</strain>
        <tissue evidence="3">Muscle</tissue>
    </source>
</reference>
<dbReference type="GO" id="GO:0006886">
    <property type="term" value="P:intracellular protein transport"/>
    <property type="evidence" value="ECO:0007669"/>
    <property type="project" value="InterPro"/>
</dbReference>
<feature type="domain" description="RabBD" evidence="2">
    <location>
        <begin position="1"/>
        <end position="57"/>
    </location>
</feature>
<feature type="region of interest" description="Disordered" evidence="1">
    <location>
        <begin position="77"/>
        <end position="295"/>
    </location>
</feature>
<feature type="compositionally biased region" description="Polar residues" evidence="1">
    <location>
        <begin position="342"/>
        <end position="351"/>
    </location>
</feature>
<organism evidence="3 4">
    <name type="scientific">Todus mexicanus</name>
    <name type="common">Puerto Rican tody</name>
    <dbReference type="NCBI Taxonomy" id="135184"/>
    <lineage>
        <taxon>Eukaryota</taxon>
        <taxon>Metazoa</taxon>
        <taxon>Chordata</taxon>
        <taxon>Craniata</taxon>
        <taxon>Vertebrata</taxon>
        <taxon>Euteleostomi</taxon>
        <taxon>Archelosauria</taxon>
        <taxon>Archosauria</taxon>
        <taxon>Dinosauria</taxon>
        <taxon>Saurischia</taxon>
        <taxon>Theropoda</taxon>
        <taxon>Coelurosauria</taxon>
        <taxon>Aves</taxon>
        <taxon>Neognathae</taxon>
        <taxon>Neoaves</taxon>
        <taxon>Telluraves</taxon>
        <taxon>Coraciimorphae</taxon>
        <taxon>Coraciiformes</taxon>
        <taxon>Todidae</taxon>
        <taxon>Todus</taxon>
    </lineage>
</organism>
<dbReference type="GO" id="GO:0031267">
    <property type="term" value="F:small GTPase binding"/>
    <property type="evidence" value="ECO:0007669"/>
    <property type="project" value="InterPro"/>
</dbReference>
<dbReference type="OrthoDB" id="195679at2759"/>
<feature type="compositionally biased region" description="Basic and acidic residues" evidence="1">
    <location>
        <begin position="502"/>
        <end position="513"/>
    </location>
</feature>
<dbReference type="GO" id="GO:0070382">
    <property type="term" value="C:exocytic vesicle"/>
    <property type="evidence" value="ECO:0007669"/>
    <property type="project" value="TreeGrafter"/>
</dbReference>
<name>A0A851DC56_TODME</name>
<dbReference type="PANTHER" id="PTHR45716:SF8">
    <property type="entry name" value="SYNAPTOTAGMIN LIKE 2"/>
    <property type="match status" value="1"/>
</dbReference>
<feature type="compositionally biased region" description="Polar residues" evidence="1">
    <location>
        <begin position="407"/>
        <end position="416"/>
    </location>
</feature>
<dbReference type="GO" id="GO:0006887">
    <property type="term" value="P:exocytosis"/>
    <property type="evidence" value="ECO:0007669"/>
    <property type="project" value="TreeGrafter"/>
</dbReference>
<dbReference type="InterPro" id="IPR041282">
    <property type="entry name" value="FYVE_2"/>
</dbReference>
<evidence type="ECO:0000256" key="1">
    <source>
        <dbReference type="SAM" id="MobiDB-lite"/>
    </source>
</evidence>
<dbReference type="GO" id="GO:0005886">
    <property type="term" value="C:plasma membrane"/>
    <property type="evidence" value="ECO:0007669"/>
    <property type="project" value="TreeGrafter"/>
</dbReference>
<evidence type="ECO:0000259" key="2">
    <source>
        <dbReference type="PROSITE" id="PS50916"/>
    </source>
</evidence>
<dbReference type="Proteomes" id="UP000660247">
    <property type="component" value="Unassembled WGS sequence"/>
</dbReference>
<evidence type="ECO:0000313" key="4">
    <source>
        <dbReference type="Proteomes" id="UP000660247"/>
    </source>
</evidence>
<gene>
    <name evidence="3" type="primary">Sytl2_1</name>
    <name evidence="3" type="ORF">TODMEX_R11198</name>
</gene>
<dbReference type="AlphaFoldDB" id="A0A851DC56"/>
<keyword evidence="4" id="KW-1185">Reference proteome</keyword>
<feature type="compositionally biased region" description="Low complexity" evidence="1">
    <location>
        <begin position="199"/>
        <end position="218"/>
    </location>
</feature>
<dbReference type="InterPro" id="IPR010911">
    <property type="entry name" value="Rab_BD"/>
</dbReference>
<dbReference type="Gene3D" id="6.10.250.3000">
    <property type="match status" value="1"/>
</dbReference>
<feature type="compositionally biased region" description="Polar residues" evidence="1">
    <location>
        <begin position="273"/>
        <end position="290"/>
    </location>
</feature>